<dbReference type="Proteomes" id="UP001163823">
    <property type="component" value="Chromosome 3"/>
</dbReference>
<feature type="transmembrane region" description="Helical" evidence="4">
    <location>
        <begin position="15"/>
        <end position="35"/>
    </location>
</feature>
<evidence type="ECO:0000256" key="3">
    <source>
        <dbReference type="ARBA" id="ARBA00022801"/>
    </source>
</evidence>
<dbReference type="GO" id="GO:0008233">
    <property type="term" value="F:peptidase activity"/>
    <property type="evidence" value="ECO:0007669"/>
    <property type="project" value="UniProtKB-KW"/>
</dbReference>
<dbReference type="KEGG" id="qsa:O6P43_007586"/>
<comment type="caution">
    <text evidence="6">The sequence shown here is derived from an EMBL/GenBank/DDBJ whole genome shotgun (WGS) entry which is preliminary data.</text>
</comment>
<dbReference type="InterPro" id="IPR033121">
    <property type="entry name" value="PEPTIDASE_A1"/>
</dbReference>
<evidence type="ECO:0000256" key="4">
    <source>
        <dbReference type="SAM" id="Phobius"/>
    </source>
</evidence>
<reference evidence="6" key="1">
    <citation type="journal article" date="2023" name="Science">
        <title>Elucidation of the pathway for biosynthesis of saponin adjuvants from the soapbark tree.</title>
        <authorList>
            <person name="Reed J."/>
            <person name="Orme A."/>
            <person name="El-Demerdash A."/>
            <person name="Owen C."/>
            <person name="Martin L.B.B."/>
            <person name="Misra R.C."/>
            <person name="Kikuchi S."/>
            <person name="Rejzek M."/>
            <person name="Martin A.C."/>
            <person name="Harkess A."/>
            <person name="Leebens-Mack J."/>
            <person name="Louveau T."/>
            <person name="Stephenson M.J."/>
            <person name="Osbourn A."/>
        </authorList>
    </citation>
    <scope>NUCLEOTIDE SEQUENCE</scope>
    <source>
        <strain evidence="6">S10</strain>
    </source>
</reference>
<evidence type="ECO:0000256" key="2">
    <source>
        <dbReference type="ARBA" id="ARBA00022670"/>
    </source>
</evidence>
<dbReference type="SUPFAM" id="SSF50630">
    <property type="entry name" value="Acid proteases"/>
    <property type="match status" value="1"/>
</dbReference>
<dbReference type="Gene3D" id="2.40.70.10">
    <property type="entry name" value="Acid Proteases"/>
    <property type="match status" value="2"/>
</dbReference>
<name>A0AAD7QAY6_QUISA</name>
<proteinExistence type="inferred from homology"/>
<dbReference type="InterPro" id="IPR032861">
    <property type="entry name" value="TAXi_N"/>
</dbReference>
<sequence>MAHPTISGTPDQNRVLAVSLFNMMILLLLASASLLGEIHGFKIALIRIDSIESPWFPKNLTLEERHQRIVELSKNHVLSLKSANKSNKGKFYNPSPNALRSPDIQVLSKIYVTQLAIGSVRYSPYLLRDTGSEDTWVQCEGYTNCFPVRGGNFAYRNSLTFGYLPCNHRLCYPKLCRNRICIYKETYLGGASTSGLIGTDTLAFPTDTGTSQIFNNFAFGCGLDNQNMYFGGNRGPNNVIAGILGLGASRRSILMQLVAHTNDIFSYCLPSWTSPEHVHTYLRFGNDAQIRSEAERRLQTARLVPGITRYKLYLVDISIAGKRLQLEPSLFSGGFYVDTGAGPSLLARSVYRRVRAEMVEYFQRQHRWRPIKSVYDLCYANSIGSSNQSLPSMTFHFDGASLALGPANFFNIFQLVSVWL</sequence>
<organism evidence="6 7">
    <name type="scientific">Quillaja saponaria</name>
    <name type="common">Soap bark tree</name>
    <dbReference type="NCBI Taxonomy" id="32244"/>
    <lineage>
        <taxon>Eukaryota</taxon>
        <taxon>Viridiplantae</taxon>
        <taxon>Streptophyta</taxon>
        <taxon>Embryophyta</taxon>
        <taxon>Tracheophyta</taxon>
        <taxon>Spermatophyta</taxon>
        <taxon>Magnoliopsida</taxon>
        <taxon>eudicotyledons</taxon>
        <taxon>Gunneridae</taxon>
        <taxon>Pentapetalae</taxon>
        <taxon>rosids</taxon>
        <taxon>fabids</taxon>
        <taxon>Fabales</taxon>
        <taxon>Quillajaceae</taxon>
        <taxon>Quillaja</taxon>
    </lineage>
</organism>
<keyword evidence="4" id="KW-0812">Transmembrane</keyword>
<keyword evidence="4" id="KW-1133">Transmembrane helix</keyword>
<dbReference type="InterPro" id="IPR051708">
    <property type="entry name" value="Plant_Aspart_Prot_A1"/>
</dbReference>
<evidence type="ECO:0000256" key="1">
    <source>
        <dbReference type="ARBA" id="ARBA00007447"/>
    </source>
</evidence>
<evidence type="ECO:0000313" key="6">
    <source>
        <dbReference type="EMBL" id="KAJ7978058.1"/>
    </source>
</evidence>
<gene>
    <name evidence="6" type="ORF">O6P43_007586</name>
</gene>
<keyword evidence="7" id="KW-1185">Reference proteome</keyword>
<feature type="domain" description="Peptidase A1" evidence="5">
    <location>
        <begin position="111"/>
        <end position="420"/>
    </location>
</feature>
<dbReference type="InterPro" id="IPR021109">
    <property type="entry name" value="Peptidase_aspartic_dom_sf"/>
</dbReference>
<evidence type="ECO:0000259" key="5">
    <source>
        <dbReference type="PROSITE" id="PS51767"/>
    </source>
</evidence>
<dbReference type="GO" id="GO:0006508">
    <property type="term" value="P:proteolysis"/>
    <property type="evidence" value="ECO:0007669"/>
    <property type="project" value="UniProtKB-KW"/>
</dbReference>
<keyword evidence="3" id="KW-0378">Hydrolase</keyword>
<dbReference type="PANTHER" id="PTHR47967:SF136">
    <property type="match status" value="1"/>
</dbReference>
<dbReference type="AlphaFoldDB" id="A0AAD7QAY6"/>
<accession>A0AAD7QAY6</accession>
<dbReference type="PROSITE" id="PS51767">
    <property type="entry name" value="PEPTIDASE_A1"/>
    <property type="match status" value="1"/>
</dbReference>
<comment type="similarity">
    <text evidence="1">Belongs to the peptidase A1 family.</text>
</comment>
<dbReference type="Pfam" id="PF14541">
    <property type="entry name" value="TAXi_C"/>
    <property type="match status" value="1"/>
</dbReference>
<keyword evidence="2" id="KW-0645">Protease</keyword>
<protein>
    <submittedName>
        <fullName evidence="6">Aspartic peptidase</fullName>
    </submittedName>
</protein>
<dbReference type="PANTHER" id="PTHR47967">
    <property type="entry name" value="OS07G0603500 PROTEIN-RELATED"/>
    <property type="match status" value="1"/>
</dbReference>
<dbReference type="InterPro" id="IPR032799">
    <property type="entry name" value="TAXi_C"/>
</dbReference>
<dbReference type="Pfam" id="PF14543">
    <property type="entry name" value="TAXi_N"/>
    <property type="match status" value="1"/>
</dbReference>
<evidence type="ECO:0000313" key="7">
    <source>
        <dbReference type="Proteomes" id="UP001163823"/>
    </source>
</evidence>
<dbReference type="EMBL" id="JARAOO010000003">
    <property type="protein sequence ID" value="KAJ7978058.1"/>
    <property type="molecule type" value="Genomic_DNA"/>
</dbReference>
<keyword evidence="4" id="KW-0472">Membrane</keyword>